<protein>
    <submittedName>
        <fullName evidence="2">Uncharacterized protein</fullName>
    </submittedName>
</protein>
<evidence type="ECO:0000313" key="2">
    <source>
        <dbReference type="EMBL" id="CAI9277566.1"/>
    </source>
</evidence>
<proteinExistence type="predicted"/>
<accession>A0AA35YNY6</accession>
<dbReference type="AlphaFoldDB" id="A0AA35YNY6"/>
<feature type="region of interest" description="Disordered" evidence="1">
    <location>
        <begin position="15"/>
        <end position="41"/>
    </location>
</feature>
<sequence>MMFITLPDMAYFMATGSSKKQRRSKKDVQPSPSKANPVAKKVAVPSKEVGVTRKLQISRKGVLIREIPTQASLASKKRRAEDMAKRISKKQKKQRNLLIQDDSMDEDIVPETQLEDN</sequence>
<dbReference type="Proteomes" id="UP001177003">
    <property type="component" value="Chromosome 3"/>
</dbReference>
<evidence type="ECO:0000313" key="3">
    <source>
        <dbReference type="Proteomes" id="UP001177003"/>
    </source>
</evidence>
<feature type="region of interest" description="Disordered" evidence="1">
    <location>
        <begin position="70"/>
        <end position="117"/>
    </location>
</feature>
<keyword evidence="3" id="KW-1185">Reference proteome</keyword>
<gene>
    <name evidence="2" type="ORF">LSALG_LOCUS17485</name>
</gene>
<organism evidence="2 3">
    <name type="scientific">Lactuca saligna</name>
    <name type="common">Willowleaf lettuce</name>
    <dbReference type="NCBI Taxonomy" id="75948"/>
    <lineage>
        <taxon>Eukaryota</taxon>
        <taxon>Viridiplantae</taxon>
        <taxon>Streptophyta</taxon>
        <taxon>Embryophyta</taxon>
        <taxon>Tracheophyta</taxon>
        <taxon>Spermatophyta</taxon>
        <taxon>Magnoliopsida</taxon>
        <taxon>eudicotyledons</taxon>
        <taxon>Gunneridae</taxon>
        <taxon>Pentapetalae</taxon>
        <taxon>asterids</taxon>
        <taxon>campanulids</taxon>
        <taxon>Asterales</taxon>
        <taxon>Asteraceae</taxon>
        <taxon>Cichorioideae</taxon>
        <taxon>Cichorieae</taxon>
        <taxon>Lactucinae</taxon>
        <taxon>Lactuca</taxon>
    </lineage>
</organism>
<evidence type="ECO:0000256" key="1">
    <source>
        <dbReference type="SAM" id="MobiDB-lite"/>
    </source>
</evidence>
<reference evidence="2" key="1">
    <citation type="submission" date="2023-04" db="EMBL/GenBank/DDBJ databases">
        <authorList>
            <person name="Vijverberg K."/>
            <person name="Xiong W."/>
            <person name="Schranz E."/>
        </authorList>
    </citation>
    <scope>NUCLEOTIDE SEQUENCE</scope>
</reference>
<feature type="compositionally biased region" description="Acidic residues" evidence="1">
    <location>
        <begin position="102"/>
        <end position="117"/>
    </location>
</feature>
<dbReference type="EMBL" id="OX465079">
    <property type="protein sequence ID" value="CAI9277566.1"/>
    <property type="molecule type" value="Genomic_DNA"/>
</dbReference>
<name>A0AA35YNY6_LACSI</name>
<feature type="compositionally biased region" description="Basic residues" evidence="1">
    <location>
        <begin position="86"/>
        <end position="95"/>
    </location>
</feature>